<dbReference type="EMBL" id="JAUJYN010000005">
    <property type="protein sequence ID" value="KAK1271317.1"/>
    <property type="molecule type" value="Genomic_DNA"/>
</dbReference>
<name>A0AAV9B434_ACOGR</name>
<organism evidence="1 2">
    <name type="scientific">Acorus gramineus</name>
    <name type="common">Dwarf sweet flag</name>
    <dbReference type="NCBI Taxonomy" id="55184"/>
    <lineage>
        <taxon>Eukaryota</taxon>
        <taxon>Viridiplantae</taxon>
        <taxon>Streptophyta</taxon>
        <taxon>Embryophyta</taxon>
        <taxon>Tracheophyta</taxon>
        <taxon>Spermatophyta</taxon>
        <taxon>Magnoliopsida</taxon>
        <taxon>Liliopsida</taxon>
        <taxon>Acoraceae</taxon>
        <taxon>Acorus</taxon>
    </lineage>
</organism>
<gene>
    <name evidence="1" type="ORF">QJS04_geneDACA012577</name>
</gene>
<dbReference type="AlphaFoldDB" id="A0AAV9B434"/>
<reference evidence="1" key="1">
    <citation type="journal article" date="2023" name="Nat. Commun.">
        <title>Diploid and tetraploid genomes of Acorus and the evolution of monocots.</title>
        <authorList>
            <person name="Ma L."/>
            <person name="Liu K.W."/>
            <person name="Li Z."/>
            <person name="Hsiao Y.Y."/>
            <person name="Qi Y."/>
            <person name="Fu T."/>
            <person name="Tang G.D."/>
            <person name="Zhang D."/>
            <person name="Sun W.H."/>
            <person name="Liu D.K."/>
            <person name="Li Y."/>
            <person name="Chen G.Z."/>
            <person name="Liu X.D."/>
            <person name="Liao X.Y."/>
            <person name="Jiang Y.T."/>
            <person name="Yu X."/>
            <person name="Hao Y."/>
            <person name="Huang J."/>
            <person name="Zhao X.W."/>
            <person name="Ke S."/>
            <person name="Chen Y.Y."/>
            <person name="Wu W.L."/>
            <person name="Hsu J.L."/>
            <person name="Lin Y.F."/>
            <person name="Huang M.D."/>
            <person name="Li C.Y."/>
            <person name="Huang L."/>
            <person name="Wang Z.W."/>
            <person name="Zhao X."/>
            <person name="Zhong W.Y."/>
            <person name="Peng D.H."/>
            <person name="Ahmad S."/>
            <person name="Lan S."/>
            <person name="Zhang J.S."/>
            <person name="Tsai W.C."/>
            <person name="Van de Peer Y."/>
            <person name="Liu Z.J."/>
        </authorList>
    </citation>
    <scope>NUCLEOTIDE SEQUENCE</scope>
    <source>
        <strain evidence="1">SCP</strain>
    </source>
</reference>
<keyword evidence="2" id="KW-1185">Reference proteome</keyword>
<sequence>MYHEDVVSDVWNMELQERWMLWLANALRQVWEWMRGVVLGAQLISGAPMLCLTKPIYGRN</sequence>
<comment type="caution">
    <text evidence="1">The sequence shown here is derived from an EMBL/GenBank/DDBJ whole genome shotgun (WGS) entry which is preliminary data.</text>
</comment>
<accession>A0AAV9B434</accession>
<proteinExistence type="predicted"/>
<evidence type="ECO:0000313" key="2">
    <source>
        <dbReference type="Proteomes" id="UP001179952"/>
    </source>
</evidence>
<evidence type="ECO:0000313" key="1">
    <source>
        <dbReference type="EMBL" id="KAK1271317.1"/>
    </source>
</evidence>
<protein>
    <submittedName>
        <fullName evidence="1">Uncharacterized protein</fullName>
    </submittedName>
</protein>
<dbReference type="Proteomes" id="UP001179952">
    <property type="component" value="Unassembled WGS sequence"/>
</dbReference>
<reference evidence="1" key="2">
    <citation type="submission" date="2023-06" db="EMBL/GenBank/DDBJ databases">
        <authorList>
            <person name="Ma L."/>
            <person name="Liu K.-W."/>
            <person name="Li Z."/>
            <person name="Hsiao Y.-Y."/>
            <person name="Qi Y."/>
            <person name="Fu T."/>
            <person name="Tang G."/>
            <person name="Zhang D."/>
            <person name="Sun W.-H."/>
            <person name="Liu D.-K."/>
            <person name="Li Y."/>
            <person name="Chen G.-Z."/>
            <person name="Liu X.-D."/>
            <person name="Liao X.-Y."/>
            <person name="Jiang Y.-T."/>
            <person name="Yu X."/>
            <person name="Hao Y."/>
            <person name="Huang J."/>
            <person name="Zhao X.-W."/>
            <person name="Ke S."/>
            <person name="Chen Y.-Y."/>
            <person name="Wu W.-L."/>
            <person name="Hsu J.-L."/>
            <person name="Lin Y.-F."/>
            <person name="Huang M.-D."/>
            <person name="Li C.-Y."/>
            <person name="Huang L."/>
            <person name="Wang Z.-W."/>
            <person name="Zhao X."/>
            <person name="Zhong W.-Y."/>
            <person name="Peng D.-H."/>
            <person name="Ahmad S."/>
            <person name="Lan S."/>
            <person name="Zhang J.-S."/>
            <person name="Tsai W.-C."/>
            <person name="Van De Peer Y."/>
            <person name="Liu Z.-J."/>
        </authorList>
    </citation>
    <scope>NUCLEOTIDE SEQUENCE</scope>
    <source>
        <strain evidence="1">SCP</strain>
        <tissue evidence="1">Leaves</tissue>
    </source>
</reference>